<evidence type="ECO:0000256" key="4">
    <source>
        <dbReference type="ARBA" id="ARBA00022771"/>
    </source>
</evidence>
<dbReference type="InterPro" id="IPR036236">
    <property type="entry name" value="Znf_C2H2_sf"/>
</dbReference>
<dbReference type="FunFam" id="3.30.160.60:FF:000446">
    <property type="entry name" value="Zinc finger protein"/>
    <property type="match status" value="1"/>
</dbReference>
<dbReference type="PANTHER" id="PTHR24404">
    <property type="entry name" value="ZINC FINGER PROTEIN"/>
    <property type="match status" value="1"/>
</dbReference>
<keyword evidence="6" id="KW-0238">DNA-binding</keyword>
<dbReference type="GO" id="GO:0008270">
    <property type="term" value="F:zinc ion binding"/>
    <property type="evidence" value="ECO:0007669"/>
    <property type="project" value="UniProtKB-KW"/>
</dbReference>
<dbReference type="Gene3D" id="3.30.160.60">
    <property type="entry name" value="Classic Zinc Finger"/>
    <property type="match status" value="2"/>
</dbReference>
<evidence type="ECO:0000256" key="2">
    <source>
        <dbReference type="ARBA" id="ARBA00022723"/>
    </source>
</evidence>
<keyword evidence="5" id="KW-0862">Zinc</keyword>
<dbReference type="GO" id="GO:0000122">
    <property type="term" value="P:negative regulation of transcription by RNA polymerase II"/>
    <property type="evidence" value="ECO:0007669"/>
    <property type="project" value="UniProtKB-ARBA"/>
</dbReference>
<feature type="non-terminal residue" evidence="11">
    <location>
        <position position="1"/>
    </location>
</feature>
<feature type="compositionally biased region" description="Polar residues" evidence="9">
    <location>
        <begin position="437"/>
        <end position="450"/>
    </location>
</feature>
<evidence type="ECO:0000313" key="11">
    <source>
        <dbReference type="EMBL" id="KRZ04561.1"/>
    </source>
</evidence>
<comment type="caution">
    <text evidence="11">The sequence shown here is derived from an EMBL/GenBank/DDBJ whole genome shotgun (WGS) entry which is preliminary data.</text>
</comment>
<feature type="compositionally biased region" description="Polar residues" evidence="9">
    <location>
        <begin position="206"/>
        <end position="217"/>
    </location>
</feature>
<proteinExistence type="predicted"/>
<reference evidence="11 12" key="1">
    <citation type="submission" date="2015-01" db="EMBL/GenBank/DDBJ databases">
        <title>Evolution of Trichinella species and genotypes.</title>
        <authorList>
            <person name="Korhonen P.K."/>
            <person name="Edoardo P."/>
            <person name="Giuseppe L.R."/>
            <person name="Gasser R.B."/>
        </authorList>
    </citation>
    <scope>NUCLEOTIDE SEQUENCE [LARGE SCALE GENOMIC DNA]</scope>
    <source>
        <strain evidence="11">ISS1029</strain>
    </source>
</reference>
<feature type="region of interest" description="Disordered" evidence="9">
    <location>
        <begin position="201"/>
        <end position="233"/>
    </location>
</feature>
<dbReference type="InterPro" id="IPR013087">
    <property type="entry name" value="Znf_C2H2_type"/>
</dbReference>
<evidence type="ECO:0000256" key="8">
    <source>
        <dbReference type="PROSITE-ProRule" id="PRU00042"/>
    </source>
</evidence>
<comment type="subcellular location">
    <subcellularLocation>
        <location evidence="1">Nucleus</location>
    </subcellularLocation>
</comment>
<protein>
    <submittedName>
        <fullName evidence="11">Zinc finger and BTB domain-containing protein 43</fullName>
    </submittedName>
</protein>
<evidence type="ECO:0000256" key="1">
    <source>
        <dbReference type="ARBA" id="ARBA00004123"/>
    </source>
</evidence>
<dbReference type="EMBL" id="JYDP01000161">
    <property type="protein sequence ID" value="KRZ04561.1"/>
    <property type="molecule type" value="Genomic_DNA"/>
</dbReference>
<dbReference type="SUPFAM" id="SSF57667">
    <property type="entry name" value="beta-beta-alpha zinc fingers"/>
    <property type="match status" value="1"/>
</dbReference>
<dbReference type="PROSITE" id="PS00028">
    <property type="entry name" value="ZINC_FINGER_C2H2_1"/>
    <property type="match status" value="2"/>
</dbReference>
<dbReference type="SMART" id="SM00355">
    <property type="entry name" value="ZnF_C2H2"/>
    <property type="match status" value="2"/>
</dbReference>
<dbReference type="AlphaFoldDB" id="A0A0V1H1Z7"/>
<name>A0A0V1H1Z7_9BILA</name>
<evidence type="ECO:0000256" key="6">
    <source>
        <dbReference type="ARBA" id="ARBA00023125"/>
    </source>
</evidence>
<evidence type="ECO:0000313" key="12">
    <source>
        <dbReference type="Proteomes" id="UP000055024"/>
    </source>
</evidence>
<keyword evidence="3" id="KW-0677">Repeat</keyword>
<evidence type="ECO:0000256" key="3">
    <source>
        <dbReference type="ARBA" id="ARBA00022737"/>
    </source>
</evidence>
<evidence type="ECO:0000256" key="5">
    <source>
        <dbReference type="ARBA" id="ARBA00022833"/>
    </source>
</evidence>
<feature type="domain" description="C2H2-type" evidence="10">
    <location>
        <begin position="72"/>
        <end position="99"/>
    </location>
</feature>
<feature type="domain" description="C2H2-type" evidence="10">
    <location>
        <begin position="100"/>
        <end position="127"/>
    </location>
</feature>
<dbReference type="STRING" id="268475.A0A0V1H1Z7"/>
<keyword evidence="7" id="KW-0539">Nucleus</keyword>
<accession>A0A0V1H1Z7</accession>
<feature type="region of interest" description="Disordered" evidence="9">
    <location>
        <begin position="428"/>
        <end position="450"/>
    </location>
</feature>
<keyword evidence="4 8" id="KW-0863">Zinc-finger</keyword>
<dbReference type="OrthoDB" id="6077919at2759"/>
<keyword evidence="2" id="KW-0479">Metal-binding</keyword>
<dbReference type="PANTHER" id="PTHR24404:SF114">
    <property type="entry name" value="KLUMPFUSS, ISOFORM B-RELATED"/>
    <property type="match status" value="1"/>
</dbReference>
<keyword evidence="12" id="KW-1185">Reference proteome</keyword>
<dbReference type="Proteomes" id="UP000055024">
    <property type="component" value="Unassembled WGS sequence"/>
</dbReference>
<dbReference type="PROSITE" id="PS50157">
    <property type="entry name" value="ZINC_FINGER_C2H2_2"/>
    <property type="match status" value="2"/>
</dbReference>
<dbReference type="GO" id="GO:0003700">
    <property type="term" value="F:DNA-binding transcription factor activity"/>
    <property type="evidence" value="ECO:0007669"/>
    <property type="project" value="TreeGrafter"/>
</dbReference>
<dbReference type="GO" id="GO:0005634">
    <property type="term" value="C:nucleus"/>
    <property type="evidence" value="ECO:0007669"/>
    <property type="project" value="UniProtKB-SubCell"/>
</dbReference>
<gene>
    <name evidence="11" type="primary">Zbtb43</name>
    <name evidence="11" type="ORF">T11_15354</name>
</gene>
<sequence>YIILFHCITGARNCRSVQGSFSSKQGVIFRGDSRNKLVHRPIFFVHRLLFQWKELLFANSMHMNIHLGIKPFACEICGSKFSNRGARCNHMKKHSSVSPFVCPLCEKAFQWELSLKEHLKSHANRGHITDTMVGEIYLKQITQQKLKKKEDKKGKLKFIDPNTSQESPTVNCQRVSKPSVKCESFQEAAAYNPNTSLAEISETENQRPPLQKQQTPIHASGGNKNIAHCSSNGEKPYIGRHEIIKAENTADNKQFMNTFVQYSFYNNVFSVSKPLVKYETFQEPAAYNPNPIFLAIPKTENQRPPLQQQQTPFYENMEYYRKRSSNGNSEMIKAENTVENGFVCVSKPLVKYETLQEPAAYNPNTSFSASPKTENQRPPLQQQGWMIKVESTAENGIVCRINCIRNDEGTSTNAGFGNVFCNSAMRDKSKDNPFPTAVNNMGRPSNSRYN</sequence>
<evidence type="ECO:0000256" key="7">
    <source>
        <dbReference type="ARBA" id="ARBA00023242"/>
    </source>
</evidence>
<evidence type="ECO:0000259" key="10">
    <source>
        <dbReference type="PROSITE" id="PS50157"/>
    </source>
</evidence>
<organism evidence="11 12">
    <name type="scientific">Trichinella zimbabwensis</name>
    <dbReference type="NCBI Taxonomy" id="268475"/>
    <lineage>
        <taxon>Eukaryota</taxon>
        <taxon>Metazoa</taxon>
        <taxon>Ecdysozoa</taxon>
        <taxon>Nematoda</taxon>
        <taxon>Enoplea</taxon>
        <taxon>Dorylaimia</taxon>
        <taxon>Trichinellida</taxon>
        <taxon>Trichinellidae</taxon>
        <taxon>Trichinella</taxon>
    </lineage>
</organism>
<evidence type="ECO:0000256" key="9">
    <source>
        <dbReference type="SAM" id="MobiDB-lite"/>
    </source>
</evidence>
<dbReference type="InterPro" id="IPR050589">
    <property type="entry name" value="Ikaros_C2H2-ZF"/>
</dbReference>
<dbReference type="GO" id="GO:0000978">
    <property type="term" value="F:RNA polymerase II cis-regulatory region sequence-specific DNA binding"/>
    <property type="evidence" value="ECO:0007669"/>
    <property type="project" value="TreeGrafter"/>
</dbReference>